<dbReference type="GO" id="GO:0046394">
    <property type="term" value="P:carboxylic acid biosynthetic process"/>
    <property type="evidence" value="ECO:0007669"/>
    <property type="project" value="UniProtKB-ARBA"/>
</dbReference>
<comment type="similarity">
    <text evidence="5 11">Belongs to the class-IV pyridoxal-phosphate-dependent aminotransferase family.</text>
</comment>
<evidence type="ECO:0000256" key="7">
    <source>
        <dbReference type="ARBA" id="ARBA00022898"/>
    </source>
</evidence>
<evidence type="ECO:0000256" key="12">
    <source>
        <dbReference type="RuleBase" id="RU004516"/>
    </source>
</evidence>
<protein>
    <recommendedName>
        <fullName evidence="6">branched-chain-amino-acid transaminase</fullName>
        <ecNumber evidence="6">2.6.1.42</ecNumber>
    </recommendedName>
</protein>
<dbReference type="PANTHER" id="PTHR42743:SF11">
    <property type="entry name" value="AMINODEOXYCHORISMATE LYASE"/>
    <property type="match status" value="1"/>
</dbReference>
<evidence type="ECO:0000256" key="6">
    <source>
        <dbReference type="ARBA" id="ARBA00013053"/>
    </source>
</evidence>
<dbReference type="Pfam" id="PF01063">
    <property type="entry name" value="Aminotran_4"/>
    <property type="match status" value="1"/>
</dbReference>
<proteinExistence type="inferred from homology"/>
<evidence type="ECO:0000256" key="2">
    <source>
        <dbReference type="ARBA" id="ARBA00004824"/>
    </source>
</evidence>
<keyword evidence="14" id="KW-1185">Reference proteome</keyword>
<evidence type="ECO:0000313" key="14">
    <source>
        <dbReference type="Proteomes" id="UP000191055"/>
    </source>
</evidence>
<dbReference type="GO" id="GO:0004084">
    <property type="term" value="F:branched-chain-amino-acid transaminase activity"/>
    <property type="evidence" value="ECO:0007669"/>
    <property type="project" value="UniProtKB-EC"/>
</dbReference>
<evidence type="ECO:0000256" key="8">
    <source>
        <dbReference type="ARBA" id="ARBA00048212"/>
    </source>
</evidence>
<dbReference type="KEGG" id="asx:CDL62_18425"/>
<comment type="cofactor">
    <cofactor evidence="1 12">
        <name>pyridoxal 5'-phosphate</name>
        <dbReference type="ChEBI" id="CHEBI:597326"/>
    </cofactor>
</comment>
<comment type="pathway">
    <text evidence="4">Amino-acid biosynthesis; L-leucine biosynthesis; L-leucine from 3-methyl-2-oxobutanoate: step 4/4.</text>
</comment>
<dbReference type="InterPro" id="IPR036038">
    <property type="entry name" value="Aminotransferase-like"/>
</dbReference>
<comment type="pathway">
    <text evidence="2">Amino-acid biosynthesis; L-isoleucine biosynthesis; L-isoleucine from 2-oxobutanoate: step 4/4.</text>
</comment>
<dbReference type="Gene3D" id="3.30.470.10">
    <property type="match status" value="1"/>
</dbReference>
<comment type="catalytic activity">
    <reaction evidence="9">
        <text>L-isoleucine + 2-oxoglutarate = (S)-3-methyl-2-oxopentanoate + L-glutamate</text>
        <dbReference type="Rhea" id="RHEA:24801"/>
        <dbReference type="ChEBI" id="CHEBI:16810"/>
        <dbReference type="ChEBI" id="CHEBI:29985"/>
        <dbReference type="ChEBI" id="CHEBI:35146"/>
        <dbReference type="ChEBI" id="CHEBI:58045"/>
        <dbReference type="EC" id="2.6.1.42"/>
    </reaction>
</comment>
<reference evidence="13 14" key="1">
    <citation type="submission" date="2017-02" db="EMBL/GenBank/DDBJ databases">
        <authorList>
            <person name="Peterson S.W."/>
        </authorList>
    </citation>
    <scope>NUCLEOTIDE SEQUENCE [LARGE SCALE GENOMIC DNA]</scope>
    <source>
        <strain evidence="13 14">DSM 24412</strain>
    </source>
</reference>
<dbReference type="AlphaFoldDB" id="A0A1T5HT41"/>
<dbReference type="SUPFAM" id="SSF56752">
    <property type="entry name" value="D-aminoacid aminotransferase-like PLP-dependent enzymes"/>
    <property type="match status" value="1"/>
</dbReference>
<dbReference type="STRING" id="889453.SAMN03080601_03067"/>
<dbReference type="InterPro" id="IPR018300">
    <property type="entry name" value="Aminotrans_IV_CS"/>
</dbReference>
<dbReference type="RefSeq" id="WP_079558741.1">
    <property type="nucleotide sequence ID" value="NZ_CP021904.1"/>
</dbReference>
<dbReference type="InterPro" id="IPR043131">
    <property type="entry name" value="BCAT-like_N"/>
</dbReference>
<dbReference type="InterPro" id="IPR001544">
    <property type="entry name" value="Aminotrans_IV"/>
</dbReference>
<dbReference type="EC" id="2.6.1.42" evidence="6"/>
<organism evidence="13 14">
    <name type="scientific">Alkalitalea saponilacus</name>
    <dbReference type="NCBI Taxonomy" id="889453"/>
    <lineage>
        <taxon>Bacteria</taxon>
        <taxon>Pseudomonadati</taxon>
        <taxon>Bacteroidota</taxon>
        <taxon>Bacteroidia</taxon>
        <taxon>Marinilabiliales</taxon>
        <taxon>Marinilabiliaceae</taxon>
        <taxon>Alkalitalea</taxon>
    </lineage>
</organism>
<evidence type="ECO:0000256" key="5">
    <source>
        <dbReference type="ARBA" id="ARBA00009320"/>
    </source>
</evidence>
<evidence type="ECO:0000313" key="13">
    <source>
        <dbReference type="EMBL" id="SKC23782.1"/>
    </source>
</evidence>
<name>A0A1T5HT41_9BACT</name>
<sequence>MASNTYLIENGELTTTINKPEFDDLLVIYDVFRIENDKPLFLNDHLKRLYDGISKSGHRLSVTTKELAGQIFTLIEAEKRNIGNIKIECSFKQQDTYECYYAIFFIPHNYPDVEQYRSGVICTTLNGCRANPSIKVANTSIRVQSNKIIEEKRVFETILTNDEAVTEGSRSNIFFVRNEELITAPDSLVLCGVMRKKVLETANRLHIPIIFEAVRVNKLPLMEAAFLTGTSLRILPVKRIDEYRFSVPHSVITELTEGLYRFYIDRDLGK</sequence>
<dbReference type="InterPro" id="IPR050571">
    <property type="entry name" value="Class-IV_PLP-Dep_Aminotrnsfr"/>
</dbReference>
<evidence type="ECO:0000256" key="3">
    <source>
        <dbReference type="ARBA" id="ARBA00004931"/>
    </source>
</evidence>
<dbReference type="Gene3D" id="3.20.10.10">
    <property type="entry name" value="D-amino Acid Aminotransferase, subunit A, domain 2"/>
    <property type="match status" value="1"/>
</dbReference>
<dbReference type="GO" id="GO:0005829">
    <property type="term" value="C:cytosol"/>
    <property type="evidence" value="ECO:0007669"/>
    <property type="project" value="TreeGrafter"/>
</dbReference>
<keyword evidence="7 12" id="KW-0663">Pyridoxal phosphate</keyword>
<accession>A0A1T5HT41</accession>
<comment type="catalytic activity">
    <reaction evidence="8">
        <text>L-valine + 2-oxoglutarate = 3-methyl-2-oxobutanoate + L-glutamate</text>
        <dbReference type="Rhea" id="RHEA:24813"/>
        <dbReference type="ChEBI" id="CHEBI:11851"/>
        <dbReference type="ChEBI" id="CHEBI:16810"/>
        <dbReference type="ChEBI" id="CHEBI:29985"/>
        <dbReference type="ChEBI" id="CHEBI:57762"/>
        <dbReference type="EC" id="2.6.1.42"/>
    </reaction>
</comment>
<comment type="catalytic activity">
    <reaction evidence="10">
        <text>L-leucine + 2-oxoglutarate = 4-methyl-2-oxopentanoate + L-glutamate</text>
        <dbReference type="Rhea" id="RHEA:18321"/>
        <dbReference type="ChEBI" id="CHEBI:16810"/>
        <dbReference type="ChEBI" id="CHEBI:17865"/>
        <dbReference type="ChEBI" id="CHEBI:29985"/>
        <dbReference type="ChEBI" id="CHEBI:57427"/>
        <dbReference type="EC" id="2.6.1.42"/>
    </reaction>
</comment>
<dbReference type="InterPro" id="IPR043132">
    <property type="entry name" value="BCAT-like_C"/>
</dbReference>
<keyword evidence="13" id="KW-0808">Transferase</keyword>
<evidence type="ECO:0000256" key="9">
    <source>
        <dbReference type="ARBA" id="ARBA00048798"/>
    </source>
</evidence>
<evidence type="ECO:0000256" key="1">
    <source>
        <dbReference type="ARBA" id="ARBA00001933"/>
    </source>
</evidence>
<dbReference type="EMBL" id="FUYV01000021">
    <property type="protein sequence ID" value="SKC23782.1"/>
    <property type="molecule type" value="Genomic_DNA"/>
</dbReference>
<dbReference type="PROSITE" id="PS00770">
    <property type="entry name" value="AA_TRANSFER_CLASS_4"/>
    <property type="match status" value="1"/>
</dbReference>
<evidence type="ECO:0000256" key="11">
    <source>
        <dbReference type="RuleBase" id="RU004106"/>
    </source>
</evidence>
<comment type="pathway">
    <text evidence="3">Amino-acid biosynthesis; L-valine biosynthesis; L-valine from pyruvate: step 4/4.</text>
</comment>
<dbReference type="OrthoDB" id="9805628at2"/>
<evidence type="ECO:0000256" key="10">
    <source>
        <dbReference type="ARBA" id="ARBA00049229"/>
    </source>
</evidence>
<keyword evidence="13" id="KW-0032">Aminotransferase</keyword>
<evidence type="ECO:0000256" key="4">
    <source>
        <dbReference type="ARBA" id="ARBA00005072"/>
    </source>
</evidence>
<dbReference type="PANTHER" id="PTHR42743">
    <property type="entry name" value="AMINO-ACID AMINOTRANSFERASE"/>
    <property type="match status" value="1"/>
</dbReference>
<gene>
    <name evidence="13" type="ORF">SAMN03080601_03067</name>
</gene>
<dbReference type="Proteomes" id="UP000191055">
    <property type="component" value="Unassembled WGS sequence"/>
</dbReference>